<feature type="chain" id="PRO_5047409444" evidence="2">
    <location>
        <begin position="22"/>
        <end position="304"/>
    </location>
</feature>
<keyword evidence="5" id="KW-1185">Reference proteome</keyword>
<dbReference type="Proteomes" id="UP000766609">
    <property type="component" value="Unassembled WGS sequence"/>
</dbReference>
<dbReference type="InterPro" id="IPR011042">
    <property type="entry name" value="6-blade_b-propeller_TolB-like"/>
</dbReference>
<dbReference type="InterPro" id="IPR013658">
    <property type="entry name" value="SGL"/>
</dbReference>
<protein>
    <submittedName>
        <fullName evidence="4">SMP-30/gluconolactonase/LRE family protein</fullName>
    </submittedName>
</protein>
<organism evidence="4 5">
    <name type="scientific">Algoriphagus marincola</name>
    <dbReference type="NCBI Taxonomy" id="264027"/>
    <lineage>
        <taxon>Bacteria</taxon>
        <taxon>Pseudomonadati</taxon>
        <taxon>Bacteroidota</taxon>
        <taxon>Cytophagia</taxon>
        <taxon>Cytophagales</taxon>
        <taxon>Cyclobacteriaceae</taxon>
        <taxon>Algoriphagus</taxon>
    </lineage>
</organism>
<dbReference type="Pfam" id="PF08450">
    <property type="entry name" value="SGL"/>
    <property type="match status" value="1"/>
</dbReference>
<dbReference type="PANTHER" id="PTHR47572">
    <property type="entry name" value="LIPOPROTEIN-RELATED"/>
    <property type="match status" value="1"/>
</dbReference>
<keyword evidence="1" id="KW-0378">Hydrolase</keyword>
<sequence length="304" mass="33961">MINKKLLLALVAGILSQTAMSQIEDKKGIIVKGAELVKVQDGFSFTEGPAVSRVGDVYFTDQPNDRIHVWNAISGEVSVFKENTGRSNGMYFKLDGTLISCADEQNQLWALDSKGNETVLVENFRGKKLNGPNDVWVRPKGGMYFTDPLYVRPYWEGIRGNELEQDGEHVYFLSEDGAEFFRVAEDLVKPNGIIGTPDGKYLYVADIGDSKTYRYEIREDGYLINKELFCEMGSDGMTIDNRGNIYLTGDGVTVFSSKGEKIAHIPVPAKWTANVTFAALDRKTLFITAMDAVYTLQMKTRGVW</sequence>
<proteinExistence type="predicted"/>
<dbReference type="PANTHER" id="PTHR47572:SF4">
    <property type="entry name" value="LACTONASE DRP35"/>
    <property type="match status" value="1"/>
</dbReference>
<dbReference type="EMBL" id="JAHVHP010000001">
    <property type="protein sequence ID" value="MBY5950174.1"/>
    <property type="molecule type" value="Genomic_DNA"/>
</dbReference>
<dbReference type="SUPFAM" id="SSF63829">
    <property type="entry name" value="Calcium-dependent phosphotriesterase"/>
    <property type="match status" value="1"/>
</dbReference>
<accession>A0ABS7N1H6</accession>
<feature type="domain" description="SMP-30/Gluconolactonase/LRE-like region" evidence="3">
    <location>
        <begin position="45"/>
        <end position="289"/>
    </location>
</feature>
<reference evidence="4 5" key="1">
    <citation type="submission" date="2021-06" db="EMBL/GenBank/DDBJ databases">
        <title>44 bacteria genomes isolated from Dapeng, Shenzhen.</title>
        <authorList>
            <person name="Zheng W."/>
            <person name="Yu S."/>
            <person name="Huang Y."/>
        </authorList>
    </citation>
    <scope>NUCLEOTIDE SEQUENCE [LARGE SCALE GENOMIC DNA]</scope>
    <source>
        <strain evidence="4 5">DP5N14-6</strain>
    </source>
</reference>
<evidence type="ECO:0000313" key="4">
    <source>
        <dbReference type="EMBL" id="MBY5950174.1"/>
    </source>
</evidence>
<evidence type="ECO:0000313" key="5">
    <source>
        <dbReference type="Proteomes" id="UP000766609"/>
    </source>
</evidence>
<feature type="signal peptide" evidence="2">
    <location>
        <begin position="1"/>
        <end position="21"/>
    </location>
</feature>
<dbReference type="Gene3D" id="2.120.10.30">
    <property type="entry name" value="TolB, C-terminal domain"/>
    <property type="match status" value="1"/>
</dbReference>
<gene>
    <name evidence="4" type="ORF">KUV23_04265</name>
</gene>
<evidence type="ECO:0000256" key="1">
    <source>
        <dbReference type="ARBA" id="ARBA00022801"/>
    </source>
</evidence>
<comment type="caution">
    <text evidence="4">The sequence shown here is derived from an EMBL/GenBank/DDBJ whole genome shotgun (WGS) entry which is preliminary data.</text>
</comment>
<evidence type="ECO:0000259" key="3">
    <source>
        <dbReference type="Pfam" id="PF08450"/>
    </source>
</evidence>
<evidence type="ECO:0000256" key="2">
    <source>
        <dbReference type="SAM" id="SignalP"/>
    </source>
</evidence>
<dbReference type="InterPro" id="IPR051262">
    <property type="entry name" value="SMP-30/CGR1_Lactonase"/>
</dbReference>
<name>A0ABS7N1H6_9BACT</name>
<keyword evidence="2" id="KW-0732">Signal</keyword>
<dbReference type="RefSeq" id="WP_222583202.1">
    <property type="nucleotide sequence ID" value="NZ_JAHVHP010000001.1"/>
</dbReference>